<evidence type="ECO:0000256" key="1">
    <source>
        <dbReference type="SAM" id="MobiDB-lite"/>
    </source>
</evidence>
<comment type="caution">
    <text evidence="3">The sequence shown here is derived from an EMBL/GenBank/DDBJ whole genome shotgun (WGS) entry which is preliminary data.</text>
</comment>
<keyword evidence="4" id="KW-1185">Reference proteome</keyword>
<accession>A0ABV6RCL5</accession>
<dbReference type="RefSeq" id="WP_376980290.1">
    <property type="nucleotide sequence ID" value="NZ_JBHLSV010000010.1"/>
</dbReference>
<dbReference type="Proteomes" id="UP001589793">
    <property type="component" value="Unassembled WGS sequence"/>
</dbReference>
<feature type="transmembrane region" description="Helical" evidence="2">
    <location>
        <begin position="79"/>
        <end position="98"/>
    </location>
</feature>
<feature type="transmembrane region" description="Helical" evidence="2">
    <location>
        <begin position="110"/>
        <end position="134"/>
    </location>
</feature>
<keyword evidence="2" id="KW-0812">Transmembrane</keyword>
<organism evidence="3 4">
    <name type="scientific">Brachybacterium hainanense</name>
    <dbReference type="NCBI Taxonomy" id="1541174"/>
    <lineage>
        <taxon>Bacteria</taxon>
        <taxon>Bacillati</taxon>
        <taxon>Actinomycetota</taxon>
        <taxon>Actinomycetes</taxon>
        <taxon>Micrococcales</taxon>
        <taxon>Dermabacteraceae</taxon>
        <taxon>Brachybacterium</taxon>
    </lineage>
</organism>
<proteinExistence type="predicted"/>
<evidence type="ECO:0000256" key="2">
    <source>
        <dbReference type="SAM" id="Phobius"/>
    </source>
</evidence>
<keyword evidence="2" id="KW-1133">Transmembrane helix</keyword>
<evidence type="ECO:0000313" key="4">
    <source>
        <dbReference type="Proteomes" id="UP001589793"/>
    </source>
</evidence>
<reference evidence="3 4" key="1">
    <citation type="submission" date="2024-09" db="EMBL/GenBank/DDBJ databases">
        <authorList>
            <person name="Sun Q."/>
            <person name="Mori K."/>
        </authorList>
    </citation>
    <scope>NUCLEOTIDE SEQUENCE [LARGE SCALE GENOMIC DNA]</scope>
    <source>
        <strain evidence="3 4">CICC 10874</strain>
    </source>
</reference>
<dbReference type="EMBL" id="JBHLSV010000010">
    <property type="protein sequence ID" value="MFC0674319.1"/>
    <property type="molecule type" value="Genomic_DNA"/>
</dbReference>
<protein>
    <submittedName>
        <fullName evidence="3">Uncharacterized protein</fullName>
    </submittedName>
</protein>
<feature type="transmembrane region" description="Helical" evidence="2">
    <location>
        <begin position="20"/>
        <end position="41"/>
    </location>
</feature>
<evidence type="ECO:0000313" key="3">
    <source>
        <dbReference type="EMBL" id="MFC0674319.1"/>
    </source>
</evidence>
<feature type="transmembrane region" description="Helical" evidence="2">
    <location>
        <begin position="140"/>
        <end position="162"/>
    </location>
</feature>
<name>A0ABV6RCL5_9MICO</name>
<gene>
    <name evidence="3" type="ORF">ACFFF6_10175</name>
</gene>
<keyword evidence="2" id="KW-0472">Membrane</keyword>
<feature type="region of interest" description="Disordered" evidence="1">
    <location>
        <begin position="264"/>
        <end position="288"/>
    </location>
</feature>
<sequence length="288" mass="30452">MIPALPRPDGGWPHLLRQVVAVVLLWAIAAFLIAAAGLPLMDPQCYSDSPSGGEVCPLDPDPVLTHLFDARWPAVPEPVTVTVSLAAVFAGIGLAIHLDTSEPWSERGDAPTAAGLIAGVLGAGLGLLIAGPGFLDPRVAIGITALGALLLLLGLLALRAFLRALRRRYARHLRREHLRGRGTRTIATITGLVWTERYRRYGGQEDDGDPIFAVTARLGRASGARTVAEELAVPRADAPVVGGTVIVIHDDEHAHETGIDVLLEPDPDGLRDPDALVKYPPAPESSPS</sequence>